<comment type="caution">
    <text evidence="3">The sequence shown here is derived from an EMBL/GenBank/DDBJ whole genome shotgun (WGS) entry which is preliminary data.</text>
</comment>
<dbReference type="Pfam" id="PF01266">
    <property type="entry name" value="DAO"/>
    <property type="match status" value="1"/>
</dbReference>
<dbReference type="InterPro" id="IPR006076">
    <property type="entry name" value="FAD-dep_OxRdtase"/>
</dbReference>
<keyword evidence="1" id="KW-0560">Oxidoreductase</keyword>
<dbReference type="RefSeq" id="WP_105862521.1">
    <property type="nucleotide sequence ID" value="NZ_PUEJ01000004.1"/>
</dbReference>
<dbReference type="SUPFAM" id="SSF51905">
    <property type="entry name" value="FAD/NAD(P)-binding domain"/>
    <property type="match status" value="1"/>
</dbReference>
<evidence type="ECO:0000259" key="2">
    <source>
        <dbReference type="Pfam" id="PF01266"/>
    </source>
</evidence>
<dbReference type="Proteomes" id="UP000237682">
    <property type="component" value="Unassembled WGS sequence"/>
</dbReference>
<accession>A0A2S9QE24</accession>
<dbReference type="InterPro" id="IPR036188">
    <property type="entry name" value="FAD/NAD-bd_sf"/>
</dbReference>
<dbReference type="GO" id="GO:0005737">
    <property type="term" value="C:cytoplasm"/>
    <property type="evidence" value="ECO:0007669"/>
    <property type="project" value="TreeGrafter"/>
</dbReference>
<dbReference type="OrthoDB" id="9806601at2"/>
<dbReference type="PANTHER" id="PTHR13847:SF275">
    <property type="entry name" value="GAMMA-GLUTAMYLPUTRESCINE OXIDOREDUCTASE"/>
    <property type="match status" value="1"/>
</dbReference>
<protein>
    <submittedName>
        <fullName evidence="3">Gamma-glutamylputrescine oxidoreductase</fullName>
    </submittedName>
</protein>
<dbReference type="Gene3D" id="3.50.50.60">
    <property type="entry name" value="FAD/NAD(P)-binding domain"/>
    <property type="match status" value="1"/>
</dbReference>
<sequence>MSTVEFATIHAPSSSAGHAPSSSAGHAPSYYAATAKGGFERPVLNEHLSADICVIGAGFTGISAALELAERGYSVVVLEAMRIGFGASGRNGGQIVNGYSRDLDVIEKRYGAKAAKALGAMAGEGADIIRSRIAQYGIDCDLVPGGFFAAFTDKQLRELDHQQRIWERHGHGGLERVDKAGLPGIVKSDRYVGGLVDRKGGHIHPLSLVLGEAAAVEKHGGRIFERSPVLSVEQGVRPVVHTQHGAVTCNYLLVCGNAYLGNLLPEIGGKMMPVSSQVVATEPLDEAVIRDLLPANYCVEDMNYILDYYRRTADNRLLFGGGIVYGGGDPASIEAKIRPSLAKTFPQLANIRLDYAWSGNFALTLTRIPHVGRLSPSIYFSHGDSGHGVTTTHLLGKILGEAVAGQAERFDVWSSLPYYPFPGGKTFRVPLTVLGAWWYGLRDRLGL</sequence>
<dbReference type="EMBL" id="PUEJ01000004">
    <property type="protein sequence ID" value="PRH87591.1"/>
    <property type="molecule type" value="Genomic_DNA"/>
</dbReference>
<evidence type="ECO:0000313" key="3">
    <source>
        <dbReference type="EMBL" id="PRH87591.1"/>
    </source>
</evidence>
<evidence type="ECO:0000313" key="4">
    <source>
        <dbReference type="Proteomes" id="UP000237682"/>
    </source>
</evidence>
<dbReference type="Gene3D" id="3.30.9.10">
    <property type="entry name" value="D-Amino Acid Oxidase, subunit A, domain 2"/>
    <property type="match status" value="1"/>
</dbReference>
<reference evidence="3 4" key="1">
    <citation type="submission" date="2018-02" db="EMBL/GenBank/DDBJ databases">
        <title>Whole genome sequencing of endophytic bacterium.</title>
        <authorList>
            <person name="Eedara R."/>
            <person name="Podile A.R."/>
        </authorList>
    </citation>
    <scope>NUCLEOTIDE SEQUENCE [LARGE SCALE GENOMIC DNA]</scope>
    <source>
        <strain evidence="3 4">RP1T</strain>
    </source>
</reference>
<dbReference type="AlphaFoldDB" id="A0A2S9QE24"/>
<evidence type="ECO:0000256" key="1">
    <source>
        <dbReference type="ARBA" id="ARBA00023002"/>
    </source>
</evidence>
<dbReference type="PANTHER" id="PTHR13847">
    <property type="entry name" value="SARCOSINE DEHYDROGENASE-RELATED"/>
    <property type="match status" value="1"/>
</dbReference>
<feature type="domain" description="FAD dependent oxidoreductase" evidence="2">
    <location>
        <begin position="51"/>
        <end position="401"/>
    </location>
</feature>
<proteinExistence type="predicted"/>
<organism evidence="3 4">
    <name type="scientific">Labrys okinawensis</name>
    <dbReference type="NCBI Taxonomy" id="346911"/>
    <lineage>
        <taxon>Bacteria</taxon>
        <taxon>Pseudomonadati</taxon>
        <taxon>Pseudomonadota</taxon>
        <taxon>Alphaproteobacteria</taxon>
        <taxon>Hyphomicrobiales</taxon>
        <taxon>Xanthobacteraceae</taxon>
        <taxon>Labrys</taxon>
    </lineage>
</organism>
<name>A0A2S9QE24_9HYPH</name>
<gene>
    <name evidence="3" type="ORF">C5L14_13420</name>
</gene>
<keyword evidence="4" id="KW-1185">Reference proteome</keyword>
<dbReference type="GO" id="GO:0016491">
    <property type="term" value="F:oxidoreductase activity"/>
    <property type="evidence" value="ECO:0007669"/>
    <property type="project" value="UniProtKB-KW"/>
</dbReference>